<feature type="chain" id="PRO_5039531700" evidence="3">
    <location>
        <begin position="24"/>
        <end position="370"/>
    </location>
</feature>
<dbReference type="AlphaFoldDB" id="A0A1G9LF10"/>
<dbReference type="Proteomes" id="UP000198662">
    <property type="component" value="Unassembled WGS sequence"/>
</dbReference>
<name>A0A1G9LF10_9ACTN</name>
<protein>
    <submittedName>
        <fullName evidence="4">Uncharacterized protein</fullName>
    </submittedName>
</protein>
<evidence type="ECO:0000313" key="4">
    <source>
        <dbReference type="EMBL" id="SDL60531.1"/>
    </source>
</evidence>
<keyword evidence="3" id="KW-0732">Signal</keyword>
<reference evidence="5" key="1">
    <citation type="submission" date="2016-10" db="EMBL/GenBank/DDBJ databases">
        <authorList>
            <person name="Varghese N."/>
            <person name="Submissions S."/>
        </authorList>
    </citation>
    <scope>NUCLEOTIDE SEQUENCE [LARGE SCALE GENOMIC DNA]</scope>
    <source>
        <strain evidence="5">CGMCC 4.3147</strain>
    </source>
</reference>
<proteinExistence type="predicted"/>
<feature type="coiled-coil region" evidence="1">
    <location>
        <begin position="41"/>
        <end position="68"/>
    </location>
</feature>
<dbReference type="RefSeq" id="WP_091053666.1">
    <property type="nucleotide sequence ID" value="NZ_FNGF01000007.1"/>
</dbReference>
<feature type="signal peptide" evidence="3">
    <location>
        <begin position="1"/>
        <end position="23"/>
    </location>
</feature>
<evidence type="ECO:0000313" key="5">
    <source>
        <dbReference type="Proteomes" id="UP000198662"/>
    </source>
</evidence>
<keyword evidence="1" id="KW-0175">Coiled coil</keyword>
<organism evidence="4 5">
    <name type="scientific">Glycomyces sambucus</name>
    <dbReference type="NCBI Taxonomy" id="380244"/>
    <lineage>
        <taxon>Bacteria</taxon>
        <taxon>Bacillati</taxon>
        <taxon>Actinomycetota</taxon>
        <taxon>Actinomycetes</taxon>
        <taxon>Glycomycetales</taxon>
        <taxon>Glycomycetaceae</taxon>
        <taxon>Glycomyces</taxon>
    </lineage>
</organism>
<dbReference type="EMBL" id="FNGF01000007">
    <property type="protein sequence ID" value="SDL60531.1"/>
    <property type="molecule type" value="Genomic_DNA"/>
</dbReference>
<dbReference type="OrthoDB" id="3403621at2"/>
<keyword evidence="5" id="KW-1185">Reference proteome</keyword>
<feature type="region of interest" description="Disordered" evidence="2">
    <location>
        <begin position="208"/>
        <end position="227"/>
    </location>
</feature>
<accession>A0A1G9LF10</accession>
<evidence type="ECO:0000256" key="3">
    <source>
        <dbReference type="SAM" id="SignalP"/>
    </source>
</evidence>
<sequence>MTQRTRIAGFLAAAAALALSACTASESSGDPTEQPEEAVALTDLVNENRRLESDLADAELRLAEACLEDGGLTVHDRYVLWPNEIAEQELLVETYPYDDFLPDADVAARWGFGQWLTTPEGSESDEAEEYKTAVYGEDHVEEEPDNSEWDGLSAEEQDAWYAAYYGPEYAEFRSGALGGNPSGDGAGDPPAPGGCLLSVVEGLYGPVGGDYEGPSDLRPQDPTDTGDFDALRADYRDLTADAETAFLDCLAAKDRGMWEFNELAGLPLSEYFYNAYFRDRPDFEALHPDTGEIPEPPGDLGGDYASVYEFEVATAVDFTACGEESGYREAATAAWDQVQTGYYTDLEDEMFAYQDAMRAALGRAQDLLGA</sequence>
<evidence type="ECO:0000256" key="1">
    <source>
        <dbReference type="SAM" id="Coils"/>
    </source>
</evidence>
<gene>
    <name evidence="4" type="ORF">SAMN05216298_4472</name>
</gene>
<evidence type="ECO:0000256" key="2">
    <source>
        <dbReference type="SAM" id="MobiDB-lite"/>
    </source>
</evidence>
<dbReference type="PROSITE" id="PS51257">
    <property type="entry name" value="PROKAR_LIPOPROTEIN"/>
    <property type="match status" value="1"/>
</dbReference>